<dbReference type="InterPro" id="IPR053537">
    <property type="entry name" value="DNA-guanine_TGase"/>
</dbReference>
<dbReference type="EMBL" id="FMAC01000015">
    <property type="protein sequence ID" value="SCB37695.1"/>
    <property type="molecule type" value="Genomic_DNA"/>
</dbReference>
<dbReference type="Proteomes" id="UP000186228">
    <property type="component" value="Unassembled WGS sequence"/>
</dbReference>
<evidence type="ECO:0000313" key="3">
    <source>
        <dbReference type="Proteomes" id="UP000186228"/>
    </source>
</evidence>
<feature type="compositionally biased region" description="Polar residues" evidence="1">
    <location>
        <begin position="423"/>
        <end position="442"/>
    </location>
</feature>
<keyword evidence="3" id="KW-1185">Reference proteome</keyword>
<dbReference type="AlphaFoldDB" id="A0A1C3WCU4"/>
<dbReference type="Gene3D" id="3.20.20.105">
    <property type="entry name" value="Queuine tRNA-ribosyltransferase-like"/>
    <property type="match status" value="1"/>
</dbReference>
<gene>
    <name evidence="2" type="ORF">GA0061100_11574</name>
</gene>
<dbReference type="NCBIfam" id="NF041059">
    <property type="entry name" value="DpdA"/>
    <property type="match status" value="1"/>
</dbReference>
<organism evidence="2 3">
    <name type="scientific">Rhizobium hainanense</name>
    <dbReference type="NCBI Taxonomy" id="52131"/>
    <lineage>
        <taxon>Bacteria</taxon>
        <taxon>Pseudomonadati</taxon>
        <taxon>Pseudomonadota</taxon>
        <taxon>Alphaproteobacteria</taxon>
        <taxon>Hyphomicrobiales</taxon>
        <taxon>Rhizobiaceae</taxon>
        <taxon>Rhizobium/Agrobacterium group</taxon>
        <taxon>Rhizobium</taxon>
    </lineage>
</organism>
<dbReference type="STRING" id="52131.GA0061100_11574"/>
<dbReference type="GO" id="GO:0006400">
    <property type="term" value="P:tRNA modification"/>
    <property type="evidence" value="ECO:0007669"/>
    <property type="project" value="InterPro"/>
</dbReference>
<reference evidence="3" key="1">
    <citation type="submission" date="2016-08" db="EMBL/GenBank/DDBJ databases">
        <authorList>
            <person name="Varghese N."/>
            <person name="Submissions Spin"/>
        </authorList>
    </citation>
    <scope>NUCLEOTIDE SEQUENCE [LARGE SCALE GENOMIC DNA]</scope>
    <source>
        <strain evidence="3">CCBAU 57015</strain>
    </source>
</reference>
<feature type="region of interest" description="Disordered" evidence="1">
    <location>
        <begin position="423"/>
        <end position="447"/>
    </location>
</feature>
<protein>
    <recommendedName>
        <fullName evidence="4">tRNA-guanine family transglycosylase</fullName>
    </recommendedName>
</protein>
<proteinExistence type="predicted"/>
<evidence type="ECO:0008006" key="4">
    <source>
        <dbReference type="Google" id="ProtNLM"/>
    </source>
</evidence>
<accession>A0A1C3WCU4</accession>
<evidence type="ECO:0000313" key="2">
    <source>
        <dbReference type="EMBL" id="SCB37695.1"/>
    </source>
</evidence>
<dbReference type="RefSeq" id="WP_075856537.1">
    <property type="nucleotide sequence ID" value="NZ_FMAC01000015.1"/>
</dbReference>
<sequence length="455" mass="50835">MKFIFADSLDHVDPGYDFLRDRYSEGRTPYWDDAYPHEIMGYAPYQGMLVSRGIVGGAAVGGKYTEAQAMRFRRVGAREFLRLDKPQFESLPIFGDCGAFTYHKEDKPPYTPDDTAEFYDDARFTHGCSVDHIIFDFDESLKGFEGGTEEARRRFEITLENASAFRTSTQHMSSRFTPMGVIQGWSPGSMAEGARRLVAMGYDYLALGGTVPLKASQIKACLAAIRDVIPQETRLHILGFAKADEIDTFGPFNVTSFDTTSPLIRAFKDAKSNYYLPNKSGKLDYYTAIRVPQALENPKLMRLAKRGALNQEQLVAMEKDALAALRSYDREQAELEETLDTVLAYATPAVMGETIGDLPGAKAVKDLRDRYKRTLSDKPWKRCSCPICSSLSIEVVIFRASNRNKRRGIHNLGVYNALVDQLPSNSGRNDDTQISSDQSQTERSAHGTFICSASV</sequence>
<dbReference type="SUPFAM" id="SSF51713">
    <property type="entry name" value="tRNA-guanine transglycosylase"/>
    <property type="match status" value="1"/>
</dbReference>
<name>A0A1C3WCU4_9HYPH</name>
<dbReference type="InterPro" id="IPR036511">
    <property type="entry name" value="TGT-like_sf"/>
</dbReference>
<dbReference type="OrthoDB" id="233198at2"/>
<evidence type="ECO:0000256" key="1">
    <source>
        <dbReference type="SAM" id="MobiDB-lite"/>
    </source>
</evidence>